<accession>A0A9P1MDD5</accession>
<dbReference type="Proteomes" id="UP000838763">
    <property type="component" value="Unassembled WGS sequence"/>
</dbReference>
<dbReference type="SUPFAM" id="SSF54106">
    <property type="entry name" value="LysM domain"/>
    <property type="match status" value="2"/>
</dbReference>
<dbReference type="InterPro" id="IPR018392">
    <property type="entry name" value="LysM"/>
</dbReference>
<dbReference type="Gene3D" id="3.10.350.10">
    <property type="entry name" value="LysM domain"/>
    <property type="match status" value="3"/>
</dbReference>
<keyword evidence="9" id="KW-1185">Reference proteome</keyword>
<gene>
    <name evidence="8" type="ORF">PPNO1_LOCUS7279</name>
</gene>
<evidence type="ECO:0000256" key="4">
    <source>
        <dbReference type="ARBA" id="ARBA00044955"/>
    </source>
</evidence>
<dbReference type="PANTHER" id="PTHR34997:SF2">
    <property type="entry name" value="LYSM DOMAIN-CONTAINING PROTEIN-RELATED"/>
    <property type="match status" value="1"/>
</dbReference>
<dbReference type="InterPro" id="IPR052210">
    <property type="entry name" value="LysM1-like"/>
</dbReference>
<comment type="similarity">
    <text evidence="4">Belongs to the secreted LysM effector family.</text>
</comment>
<evidence type="ECO:0000256" key="1">
    <source>
        <dbReference type="ARBA" id="ARBA00022669"/>
    </source>
</evidence>
<keyword evidence="2 6" id="KW-0732">Signal</keyword>
<evidence type="ECO:0000259" key="7">
    <source>
        <dbReference type="PROSITE" id="PS51782"/>
    </source>
</evidence>
<dbReference type="Pfam" id="PF01476">
    <property type="entry name" value="LysM"/>
    <property type="match status" value="2"/>
</dbReference>
<evidence type="ECO:0000313" key="8">
    <source>
        <dbReference type="EMBL" id="CAI4217676.1"/>
    </source>
</evidence>
<evidence type="ECO:0000256" key="3">
    <source>
        <dbReference type="ARBA" id="ARBA00023026"/>
    </source>
</evidence>
<dbReference type="AlphaFoldDB" id="A0A9P1MDD5"/>
<evidence type="ECO:0000256" key="6">
    <source>
        <dbReference type="SAM" id="SignalP"/>
    </source>
</evidence>
<sequence length="304" mass="32699">MLVSRIAILFSVISAPAAIAKVISRRASNLVYNSHEIRDEEPTFTRDPDAPKDCTLWYGHEGTYDCDSISDTFSISKEEFILWNPSLGASCELQVGYSYCIRVLHSPTSSPAPSPSSIEPPVSEEGEDGDGEEDGENEDLPPVIDGDDKDGESATPTNPGNGIKTPSPTIPDIVDNCDAFYIIEEGDSCVAVASQNGITLSDVFAWNPFIDSECSNLLISYNVCVSIVGHEPAPPNGVETPAPIQPGIVDDCNKFHYVESGDECQAISSKYGISLDDFVKWNPKVGGKACTGLWLHSYVCVGVI</sequence>
<dbReference type="EMBL" id="CALLCH030000016">
    <property type="protein sequence ID" value="CAI4217676.1"/>
    <property type="molecule type" value="Genomic_DNA"/>
</dbReference>
<organism evidence="8 9">
    <name type="scientific">Parascedosporium putredinis</name>
    <dbReference type="NCBI Taxonomy" id="1442378"/>
    <lineage>
        <taxon>Eukaryota</taxon>
        <taxon>Fungi</taxon>
        <taxon>Dikarya</taxon>
        <taxon>Ascomycota</taxon>
        <taxon>Pezizomycotina</taxon>
        <taxon>Sordariomycetes</taxon>
        <taxon>Hypocreomycetidae</taxon>
        <taxon>Microascales</taxon>
        <taxon>Microascaceae</taxon>
        <taxon>Parascedosporium</taxon>
    </lineage>
</organism>
<feature type="domain" description="LysM" evidence="7">
    <location>
        <begin position="254"/>
        <end position="301"/>
    </location>
</feature>
<keyword evidence="1" id="KW-0147">Chitin-binding</keyword>
<feature type="region of interest" description="Disordered" evidence="5">
    <location>
        <begin position="107"/>
        <end position="170"/>
    </location>
</feature>
<reference evidence="8" key="1">
    <citation type="submission" date="2022-11" db="EMBL/GenBank/DDBJ databases">
        <authorList>
            <person name="Scott C."/>
            <person name="Bruce N."/>
        </authorList>
    </citation>
    <scope>NUCLEOTIDE SEQUENCE</scope>
</reference>
<dbReference type="InterPro" id="IPR036779">
    <property type="entry name" value="LysM_dom_sf"/>
</dbReference>
<dbReference type="GO" id="GO:0008061">
    <property type="term" value="F:chitin binding"/>
    <property type="evidence" value="ECO:0007669"/>
    <property type="project" value="UniProtKB-KW"/>
</dbReference>
<comment type="caution">
    <text evidence="8">The sequence shown here is derived from an EMBL/GenBank/DDBJ whole genome shotgun (WGS) entry which is preliminary data.</text>
</comment>
<evidence type="ECO:0000256" key="2">
    <source>
        <dbReference type="ARBA" id="ARBA00022729"/>
    </source>
</evidence>
<feature type="compositionally biased region" description="Acidic residues" evidence="5">
    <location>
        <begin position="122"/>
        <end position="150"/>
    </location>
</feature>
<dbReference type="PANTHER" id="PTHR34997">
    <property type="entry name" value="AM15"/>
    <property type="match status" value="1"/>
</dbReference>
<dbReference type="CDD" id="cd00118">
    <property type="entry name" value="LysM"/>
    <property type="match status" value="2"/>
</dbReference>
<evidence type="ECO:0000313" key="9">
    <source>
        <dbReference type="Proteomes" id="UP000838763"/>
    </source>
</evidence>
<feature type="chain" id="PRO_5040271152" description="LysM domain-containing protein" evidence="6">
    <location>
        <begin position="21"/>
        <end position="304"/>
    </location>
</feature>
<feature type="compositionally biased region" description="Low complexity" evidence="5">
    <location>
        <begin position="107"/>
        <end position="121"/>
    </location>
</feature>
<dbReference type="SMART" id="SM00257">
    <property type="entry name" value="LysM"/>
    <property type="match status" value="2"/>
</dbReference>
<keyword evidence="3" id="KW-0843">Virulence</keyword>
<feature type="compositionally biased region" description="Polar residues" evidence="5">
    <location>
        <begin position="154"/>
        <end position="167"/>
    </location>
</feature>
<proteinExistence type="inferred from homology"/>
<dbReference type="PROSITE" id="PS51782">
    <property type="entry name" value="LYSM"/>
    <property type="match status" value="2"/>
</dbReference>
<name>A0A9P1MDD5_9PEZI</name>
<dbReference type="OrthoDB" id="2281372at2759"/>
<feature type="domain" description="LysM" evidence="7">
    <location>
        <begin position="179"/>
        <end position="225"/>
    </location>
</feature>
<feature type="signal peptide" evidence="6">
    <location>
        <begin position="1"/>
        <end position="20"/>
    </location>
</feature>
<evidence type="ECO:0000256" key="5">
    <source>
        <dbReference type="SAM" id="MobiDB-lite"/>
    </source>
</evidence>
<protein>
    <recommendedName>
        <fullName evidence="7">LysM domain-containing protein</fullName>
    </recommendedName>
</protein>